<evidence type="ECO:0000256" key="1">
    <source>
        <dbReference type="ARBA" id="ARBA00023054"/>
    </source>
</evidence>
<gene>
    <name evidence="3" type="ORF">PHAECO_LOCUS8216</name>
</gene>
<accession>A0A9N9X3I4</accession>
<reference evidence="3" key="2">
    <citation type="submission" date="2022-10" db="EMBL/GenBank/DDBJ databases">
        <authorList>
            <consortium name="ENA_rothamsted_submissions"/>
            <consortium name="culmorum"/>
            <person name="King R."/>
        </authorList>
    </citation>
    <scope>NUCLEOTIDE SEQUENCE</scope>
</reference>
<dbReference type="Proteomes" id="UP001153737">
    <property type="component" value="Chromosome 4"/>
</dbReference>
<evidence type="ECO:0000259" key="2">
    <source>
        <dbReference type="Pfam" id="PF21773"/>
    </source>
</evidence>
<sequence>MEQNSEKICNMKMNTEKTGGIVVMSDDIRNIRPKSVVTDQDYKNRLNSGHKSIFILQRRLDIAIKKFCFILSENEELREDINHLLNGRSHFNFVWKNLLKDINVEERVITEWIERATMAYDQREDWCSKLVALRKRTQNDFFGHSEEMRDIQRKLDNDLTLREFLSVKGQIRILKDLEDKERKKKENQVQNVENQLIIYISTMEQIQV</sequence>
<dbReference type="AlphaFoldDB" id="A0A9N9X3I4"/>
<dbReference type="PANTHER" id="PTHR21694">
    <property type="entry name" value="COILED-COIL DOMAIN-CONTAINING PROTEIN 63"/>
    <property type="match status" value="1"/>
</dbReference>
<dbReference type="InterPro" id="IPR049258">
    <property type="entry name" value="ODAD1_CC"/>
</dbReference>
<keyword evidence="4" id="KW-1185">Reference proteome</keyword>
<evidence type="ECO:0000313" key="4">
    <source>
        <dbReference type="Proteomes" id="UP001153737"/>
    </source>
</evidence>
<evidence type="ECO:0000313" key="3">
    <source>
        <dbReference type="EMBL" id="CAG9820723.1"/>
    </source>
</evidence>
<dbReference type="EMBL" id="OU896710">
    <property type="protein sequence ID" value="CAG9820723.1"/>
    <property type="molecule type" value="Genomic_DNA"/>
</dbReference>
<keyword evidence="1" id="KW-0175">Coiled coil</keyword>
<protein>
    <recommendedName>
        <fullName evidence="2">ODAD1 central coiled coil region domain-containing protein</fullName>
    </recommendedName>
</protein>
<proteinExistence type="predicted"/>
<organism evidence="3 4">
    <name type="scientific">Phaedon cochleariae</name>
    <name type="common">Mustard beetle</name>
    <dbReference type="NCBI Taxonomy" id="80249"/>
    <lineage>
        <taxon>Eukaryota</taxon>
        <taxon>Metazoa</taxon>
        <taxon>Ecdysozoa</taxon>
        <taxon>Arthropoda</taxon>
        <taxon>Hexapoda</taxon>
        <taxon>Insecta</taxon>
        <taxon>Pterygota</taxon>
        <taxon>Neoptera</taxon>
        <taxon>Endopterygota</taxon>
        <taxon>Coleoptera</taxon>
        <taxon>Polyphaga</taxon>
        <taxon>Cucujiformia</taxon>
        <taxon>Chrysomeloidea</taxon>
        <taxon>Chrysomelidae</taxon>
        <taxon>Chrysomelinae</taxon>
        <taxon>Chrysomelini</taxon>
        <taxon>Phaedon</taxon>
    </lineage>
</organism>
<dbReference type="InterPro" id="IPR051876">
    <property type="entry name" value="ODA-DC/CCD"/>
</dbReference>
<feature type="domain" description="ODAD1 central coiled coil region" evidence="2">
    <location>
        <begin position="50"/>
        <end position="207"/>
    </location>
</feature>
<dbReference type="Pfam" id="PF21773">
    <property type="entry name" value="ODAD1_CC"/>
    <property type="match status" value="1"/>
</dbReference>
<dbReference type="OrthoDB" id="6766775at2759"/>
<dbReference type="PANTHER" id="PTHR21694:SF18">
    <property type="entry name" value="COILED-COIL DOMAIN-CONTAINING PROTEIN 63"/>
    <property type="match status" value="1"/>
</dbReference>
<reference evidence="3" key="1">
    <citation type="submission" date="2022-01" db="EMBL/GenBank/DDBJ databases">
        <authorList>
            <person name="King R."/>
        </authorList>
    </citation>
    <scope>NUCLEOTIDE SEQUENCE</scope>
</reference>
<name>A0A9N9X3I4_PHACE</name>